<feature type="transmembrane region" description="Helical" evidence="12">
    <location>
        <begin position="443"/>
        <end position="465"/>
    </location>
</feature>
<evidence type="ECO:0000256" key="3">
    <source>
        <dbReference type="ARBA" id="ARBA00022475"/>
    </source>
</evidence>
<comment type="subcellular location">
    <subcellularLocation>
        <location evidence="1">Cell membrane</location>
        <topology evidence="1">Multi-pass membrane protein</topology>
    </subcellularLocation>
</comment>
<feature type="region of interest" description="Disordered" evidence="11">
    <location>
        <begin position="475"/>
        <end position="502"/>
    </location>
</feature>
<evidence type="ECO:0000313" key="14">
    <source>
        <dbReference type="Proteomes" id="UP000263012"/>
    </source>
</evidence>
<keyword evidence="4" id="KW-0349">Heme</keyword>
<dbReference type="GO" id="GO:0019646">
    <property type="term" value="P:aerobic electron transport chain"/>
    <property type="evidence" value="ECO:0007669"/>
    <property type="project" value="InterPro"/>
</dbReference>
<feature type="transmembrane region" description="Helical" evidence="12">
    <location>
        <begin position="392"/>
        <end position="413"/>
    </location>
</feature>
<evidence type="ECO:0000256" key="6">
    <source>
        <dbReference type="ARBA" id="ARBA00022723"/>
    </source>
</evidence>
<keyword evidence="5 12" id="KW-0812">Transmembrane</keyword>
<evidence type="ECO:0000256" key="5">
    <source>
        <dbReference type="ARBA" id="ARBA00022692"/>
    </source>
</evidence>
<evidence type="ECO:0000256" key="12">
    <source>
        <dbReference type="SAM" id="Phobius"/>
    </source>
</evidence>
<keyword evidence="9" id="KW-0408">Iron</keyword>
<dbReference type="GO" id="GO:0016682">
    <property type="term" value="F:oxidoreductase activity, acting on diphenols and related substances as donors, oxygen as acceptor"/>
    <property type="evidence" value="ECO:0007669"/>
    <property type="project" value="TreeGrafter"/>
</dbReference>
<accession>A0A343TKM0</accession>
<dbReference type="PANTHER" id="PTHR30365:SF14">
    <property type="entry name" value="CYTOCHROME BD MENAQUINOL OXIDASE SUBUNIT I-RELATED"/>
    <property type="match status" value="1"/>
</dbReference>
<evidence type="ECO:0000256" key="2">
    <source>
        <dbReference type="ARBA" id="ARBA00022448"/>
    </source>
</evidence>
<keyword evidence="10 12" id="KW-0472">Membrane</keyword>
<proteinExistence type="predicted"/>
<dbReference type="InterPro" id="IPR002585">
    <property type="entry name" value="Cyt-d_ubiquinol_oxidase_su_1"/>
</dbReference>
<feature type="transmembrane region" description="Helical" evidence="12">
    <location>
        <begin position="93"/>
        <end position="113"/>
    </location>
</feature>
<dbReference type="Pfam" id="PF01654">
    <property type="entry name" value="Cyt_bd_oxida_I"/>
    <property type="match status" value="1"/>
</dbReference>
<keyword evidence="14" id="KW-1185">Reference proteome</keyword>
<sequence length="502" mass="54527">MYPDPVFITVASSMIGGVITSLVADLTAIAAPTVLSGGPELLSRIQFAWTITIHIVFASLSVGLAPLIVYFTYRDVKTGSERYAQLRDFWVKVFALGFVMGTATGIPMSFQFGTNFPIFAEFAGELIGGPLAFEAKMAFFLEAVFLGVLLFGRERVSDRMYLASSVLVAIGAWLSAFWIIVVNAWMQTPQGFDLAGDVATMTDPIAAIVTPRLAWMYVHMQLSAVIAVALLVAGVGAYLLWKHDGNDAWRTAVTIALVLLVISAPVQALQGDAYAKHVEDTQPAKFAAMEAHYETDEGVALHVIAFPKTLEGFTDPRAENLYTLSVPMLVSYMLEGDPGAEVIGLNEFEHTPPVAIVFWSFRAMVGLGVWFVFLGLWGAYRRYQGRLSESDRLLKALMLSTPLGFLAMIAGWYTTEVGRQPWMVQDELLVGESVSPVLTGWEAMLSVAAFVAVFGGLFLIALYAFRRMVAAESRRLSEAEEPQPPEPAGPSPGSPTPEGGDP</sequence>
<keyword evidence="6" id="KW-0479">Metal-binding</keyword>
<feature type="transmembrane region" description="Helical" evidence="12">
    <location>
        <begin position="51"/>
        <end position="73"/>
    </location>
</feature>
<feature type="transmembrane region" description="Helical" evidence="12">
    <location>
        <begin position="356"/>
        <end position="380"/>
    </location>
</feature>
<dbReference type="AlphaFoldDB" id="A0A343TKM0"/>
<dbReference type="GO" id="GO:0020037">
    <property type="term" value="F:heme binding"/>
    <property type="evidence" value="ECO:0007669"/>
    <property type="project" value="TreeGrafter"/>
</dbReference>
<evidence type="ECO:0000256" key="1">
    <source>
        <dbReference type="ARBA" id="ARBA00004651"/>
    </source>
</evidence>
<feature type="transmembrane region" description="Helical" evidence="12">
    <location>
        <begin position="7"/>
        <end position="31"/>
    </location>
</feature>
<evidence type="ECO:0000256" key="11">
    <source>
        <dbReference type="SAM" id="MobiDB-lite"/>
    </source>
</evidence>
<dbReference type="GO" id="GO:0005886">
    <property type="term" value="C:plasma membrane"/>
    <property type="evidence" value="ECO:0007669"/>
    <property type="project" value="UniProtKB-SubCell"/>
</dbReference>
<keyword evidence="3" id="KW-1003">Cell membrane</keyword>
<dbReference type="EMBL" id="CP025066">
    <property type="protein sequence ID" value="AUX09642.1"/>
    <property type="molecule type" value="Genomic_DNA"/>
</dbReference>
<feature type="compositionally biased region" description="Pro residues" evidence="11">
    <location>
        <begin position="482"/>
        <end position="495"/>
    </location>
</feature>
<evidence type="ECO:0000256" key="9">
    <source>
        <dbReference type="ARBA" id="ARBA00023004"/>
    </source>
</evidence>
<dbReference type="PANTHER" id="PTHR30365">
    <property type="entry name" value="CYTOCHROME D UBIQUINOL OXIDASE"/>
    <property type="match status" value="1"/>
</dbReference>
<dbReference type="KEGG" id="hdf:AArcSl_2017"/>
<evidence type="ECO:0000256" key="4">
    <source>
        <dbReference type="ARBA" id="ARBA00022617"/>
    </source>
</evidence>
<gene>
    <name evidence="13" type="primary">cydA</name>
    <name evidence="13" type="ORF">AArcSl_2017</name>
</gene>
<evidence type="ECO:0000256" key="7">
    <source>
        <dbReference type="ARBA" id="ARBA00022982"/>
    </source>
</evidence>
<keyword evidence="2" id="KW-0813">Transport</keyword>
<keyword evidence="8 12" id="KW-1133">Transmembrane helix</keyword>
<dbReference type="Proteomes" id="UP000263012">
    <property type="component" value="Chromosome"/>
</dbReference>
<evidence type="ECO:0000256" key="10">
    <source>
        <dbReference type="ARBA" id="ARBA00023136"/>
    </source>
</evidence>
<keyword evidence="7" id="KW-0249">Electron transport</keyword>
<feature type="transmembrane region" description="Helical" evidence="12">
    <location>
        <begin position="164"/>
        <end position="186"/>
    </location>
</feature>
<organism evidence="13 14">
    <name type="scientific">Halalkaliarchaeum desulfuricum</name>
    <dbReference type="NCBI Taxonomy" id="2055893"/>
    <lineage>
        <taxon>Archaea</taxon>
        <taxon>Methanobacteriati</taxon>
        <taxon>Methanobacteriota</taxon>
        <taxon>Stenosarchaea group</taxon>
        <taxon>Halobacteria</taxon>
        <taxon>Halobacteriales</taxon>
        <taxon>Haloferacaceae</taxon>
        <taxon>Halalkaliarchaeum</taxon>
    </lineage>
</organism>
<feature type="transmembrane region" description="Helical" evidence="12">
    <location>
        <begin position="133"/>
        <end position="152"/>
    </location>
</feature>
<dbReference type="GO" id="GO:0046872">
    <property type="term" value="F:metal ion binding"/>
    <property type="evidence" value="ECO:0007669"/>
    <property type="project" value="UniProtKB-KW"/>
</dbReference>
<feature type="transmembrane region" description="Helical" evidence="12">
    <location>
        <begin position="248"/>
        <end position="266"/>
    </location>
</feature>
<protein>
    <submittedName>
        <fullName evidence="13">Cytochrome bd ubiquinol oxidase subunit I</fullName>
    </submittedName>
</protein>
<feature type="transmembrane region" description="Helical" evidence="12">
    <location>
        <begin position="220"/>
        <end position="241"/>
    </location>
</feature>
<name>A0A343TKM0_9EURY</name>
<dbReference type="PIRSF" id="PIRSF006446">
    <property type="entry name" value="Cyt_quinol_oxidase_1"/>
    <property type="match status" value="1"/>
</dbReference>
<evidence type="ECO:0000256" key="8">
    <source>
        <dbReference type="ARBA" id="ARBA00022989"/>
    </source>
</evidence>
<dbReference type="GO" id="GO:0009055">
    <property type="term" value="F:electron transfer activity"/>
    <property type="evidence" value="ECO:0007669"/>
    <property type="project" value="InterPro"/>
</dbReference>
<reference evidence="14" key="1">
    <citation type="submission" date="2017-11" db="EMBL/GenBank/DDBJ databases">
        <title>Phenotypic and genomic properties of facultatively anaerobic sulfur-reducing natronoarchaea from hypersaline soda lakes.</title>
        <authorList>
            <person name="Sorokin D.Y."/>
            <person name="Kublanov I.V."/>
            <person name="Roman P."/>
            <person name="Sinninghe Damste J.S."/>
            <person name="Golyshin P.N."/>
            <person name="Rojo D."/>
            <person name="Ciordia S."/>
            <person name="Mena M.D.C."/>
            <person name="Ferrer M."/>
            <person name="Messina E."/>
            <person name="Smedile F."/>
            <person name="La Spada G."/>
            <person name="La Cono V."/>
            <person name="Yakimov M.M."/>
        </authorList>
    </citation>
    <scope>NUCLEOTIDE SEQUENCE [LARGE SCALE GENOMIC DNA]</scope>
    <source>
        <strain evidence="14">AArc-Sl</strain>
    </source>
</reference>
<dbReference type="GO" id="GO:0070069">
    <property type="term" value="C:cytochrome complex"/>
    <property type="evidence" value="ECO:0007669"/>
    <property type="project" value="InterPro"/>
</dbReference>
<evidence type="ECO:0000313" key="13">
    <source>
        <dbReference type="EMBL" id="AUX09642.1"/>
    </source>
</evidence>